<dbReference type="PATRIC" id="fig|1125718.3.peg.2558"/>
<reference evidence="1 2" key="1">
    <citation type="submission" date="2012-05" db="EMBL/GenBank/DDBJ databases">
        <authorList>
            <person name="Harkins D.M."/>
            <person name="Madupu R."/>
            <person name="Durkin A.S."/>
            <person name="Torralba M."/>
            <person name="Methe B."/>
            <person name="Sutton G.G."/>
            <person name="Nelson K.E."/>
        </authorList>
    </citation>
    <scope>NUCLEOTIDE SEQUENCE [LARGE SCALE GENOMIC DNA]</scope>
    <source>
        <strain evidence="1 2">F0489</strain>
    </source>
</reference>
<keyword evidence="2" id="KW-1185">Reference proteome</keyword>
<dbReference type="EMBL" id="AKFT01000199">
    <property type="protein sequence ID" value="EJF37879.1"/>
    <property type="molecule type" value="Genomic_DNA"/>
</dbReference>
<sequence>MGYPPVAFAAQDDIIAALTAAGATEPGAGITQRQLGLRRWKHSHTDALGHLLELGVVVRGPGERLHLVEPQARRLIAGRTGFRPWNLA</sequence>
<dbReference type="OrthoDB" id="9864810at2"/>
<evidence type="ECO:0000313" key="2">
    <source>
        <dbReference type="Proteomes" id="UP000002941"/>
    </source>
</evidence>
<dbReference type="eggNOG" id="ENOG5031I84">
    <property type="taxonomic scope" value="Bacteria"/>
</dbReference>
<name>J0MU92_9ACTO</name>
<dbReference type="AlphaFoldDB" id="J0MU92"/>
<organism evidence="1 2">
    <name type="scientific">Actinomyces massiliensis F0489</name>
    <dbReference type="NCBI Taxonomy" id="1125718"/>
    <lineage>
        <taxon>Bacteria</taxon>
        <taxon>Bacillati</taxon>
        <taxon>Actinomycetota</taxon>
        <taxon>Actinomycetes</taxon>
        <taxon>Actinomycetales</taxon>
        <taxon>Actinomycetaceae</taxon>
        <taxon>Actinomyces</taxon>
    </lineage>
</organism>
<protein>
    <submittedName>
        <fullName evidence="1">Uncharacterized protein</fullName>
    </submittedName>
</protein>
<comment type="caution">
    <text evidence="1">The sequence shown here is derived from an EMBL/GenBank/DDBJ whole genome shotgun (WGS) entry which is preliminary data.</text>
</comment>
<dbReference type="RefSeq" id="WP_008733297.1">
    <property type="nucleotide sequence ID" value="NZ_AKFT01000199.1"/>
</dbReference>
<accession>J0MU92</accession>
<gene>
    <name evidence="1" type="ORF">HMPREF1318_2824</name>
</gene>
<dbReference type="Proteomes" id="UP000002941">
    <property type="component" value="Unassembled WGS sequence"/>
</dbReference>
<proteinExistence type="predicted"/>
<evidence type="ECO:0000313" key="1">
    <source>
        <dbReference type="EMBL" id="EJF37879.1"/>
    </source>
</evidence>